<feature type="region of interest" description="Disordered" evidence="1">
    <location>
        <begin position="306"/>
        <end position="325"/>
    </location>
</feature>
<accession>A0A645DXA1</accession>
<dbReference type="EMBL" id="VSSQ01040637">
    <property type="protein sequence ID" value="MPM93935.1"/>
    <property type="molecule type" value="Genomic_DNA"/>
</dbReference>
<sequence>MQVDVPHRALDQAVGIVELQHTAAHFHLVAGRRGQLAQQRIIVRHAHQLSQIACARLVAAGQARRLHIVCGHHADLACLAVHARHECRHAARIGAAQCMRSAVFAGHQRQMQQFATAERRAHRQARAAEFFGVHIILRDGDGLVHVQMRFGNQQTRHELGQRSNRQHRAFVLAEQHFLGVLVDHQCHTGLQRQRILHIMQPRNLPERLRRRRVGNGPNRCLGAARSQTIGLADRCRHSPGLGAGRLRGLAGLLGRGLGHLAFGACGNRLFLDGNRFLFLGSVCSWRGQGHTQGREGQRVEKTGDDAISGLHQDAPSGNKQFQCTQSKKVAQDQELMRLF</sequence>
<protein>
    <submittedName>
        <fullName evidence="2">Uncharacterized protein</fullName>
    </submittedName>
</protein>
<organism evidence="2">
    <name type="scientific">bioreactor metagenome</name>
    <dbReference type="NCBI Taxonomy" id="1076179"/>
    <lineage>
        <taxon>unclassified sequences</taxon>
        <taxon>metagenomes</taxon>
        <taxon>ecological metagenomes</taxon>
    </lineage>
</organism>
<comment type="caution">
    <text evidence="2">The sequence shown here is derived from an EMBL/GenBank/DDBJ whole genome shotgun (WGS) entry which is preliminary data.</text>
</comment>
<name>A0A645DXA1_9ZZZZ</name>
<proteinExistence type="predicted"/>
<dbReference type="AlphaFoldDB" id="A0A645DXA1"/>
<reference evidence="2" key="1">
    <citation type="submission" date="2019-08" db="EMBL/GenBank/DDBJ databases">
        <authorList>
            <person name="Kucharzyk K."/>
            <person name="Murdoch R.W."/>
            <person name="Higgins S."/>
            <person name="Loffler F."/>
        </authorList>
    </citation>
    <scope>NUCLEOTIDE SEQUENCE</scope>
</reference>
<feature type="compositionally biased region" description="Polar residues" evidence="1">
    <location>
        <begin position="315"/>
        <end position="325"/>
    </location>
</feature>
<evidence type="ECO:0000256" key="1">
    <source>
        <dbReference type="SAM" id="MobiDB-lite"/>
    </source>
</evidence>
<evidence type="ECO:0000313" key="2">
    <source>
        <dbReference type="EMBL" id="MPM93935.1"/>
    </source>
</evidence>
<gene>
    <name evidence="2" type="ORF">SDC9_141077</name>
</gene>